<dbReference type="PANTHER" id="PTHR12935:SF0">
    <property type="entry name" value="GAMMA-GLUTAMYLCYCLOTRANSFERASE"/>
    <property type="match status" value="1"/>
</dbReference>
<keyword evidence="2" id="KW-0456">Lyase</keyword>
<organism evidence="5 6">
    <name type="scientific">Mizuhopecten yessoensis</name>
    <name type="common">Japanese scallop</name>
    <name type="synonym">Patinopecten yessoensis</name>
    <dbReference type="NCBI Taxonomy" id="6573"/>
    <lineage>
        <taxon>Eukaryota</taxon>
        <taxon>Metazoa</taxon>
        <taxon>Spiralia</taxon>
        <taxon>Lophotrochozoa</taxon>
        <taxon>Mollusca</taxon>
        <taxon>Bivalvia</taxon>
        <taxon>Autobranchia</taxon>
        <taxon>Pteriomorphia</taxon>
        <taxon>Pectinida</taxon>
        <taxon>Pectinoidea</taxon>
        <taxon>Pectinidae</taxon>
        <taxon>Mizuhopecten</taxon>
    </lineage>
</organism>
<feature type="active site" description="Proton acceptor" evidence="3">
    <location>
        <position position="87"/>
    </location>
</feature>
<evidence type="ECO:0000313" key="6">
    <source>
        <dbReference type="Proteomes" id="UP000242188"/>
    </source>
</evidence>
<keyword evidence="6" id="KW-1185">Reference proteome</keyword>
<feature type="binding site" evidence="4">
    <location>
        <begin position="8"/>
        <end position="13"/>
    </location>
    <ligand>
        <name>substrate</name>
    </ligand>
</feature>
<dbReference type="InterPro" id="IPR017939">
    <property type="entry name" value="G-Glutamylcylcotransferase"/>
</dbReference>
<dbReference type="InterPro" id="IPR036568">
    <property type="entry name" value="GGCT-like_sf"/>
</dbReference>
<keyword evidence="5" id="KW-0808">Transferase</keyword>
<dbReference type="Proteomes" id="UP000242188">
    <property type="component" value="Unassembled WGS sequence"/>
</dbReference>
<sequence>MSAHTFTYFAYGSNLLKERLLLRNPTAEFKSIASLKDYRLKFEAIQDPDNSRWHGSIATIEEQTGANVWGAVWELDLKDLPNLDKQEGIYRGFDVKVVYPEGQEVVCRTYKLDKTGNPAYDSRPSPHYKDVILRGAKGLQLPHDYLNFLQNIPDNGYQGSVKVYEDVLKMLGETK</sequence>
<dbReference type="InterPro" id="IPR013024">
    <property type="entry name" value="GGCT-like"/>
</dbReference>
<dbReference type="EC" id="4.3.2.9" evidence="1"/>
<evidence type="ECO:0000256" key="2">
    <source>
        <dbReference type="ARBA" id="ARBA00023239"/>
    </source>
</evidence>
<accession>A0A210PN68</accession>
<name>A0A210PN68_MIZYE</name>
<dbReference type="CDD" id="cd06661">
    <property type="entry name" value="GGCT_like"/>
    <property type="match status" value="1"/>
</dbReference>
<dbReference type="EMBL" id="NEDP02005575">
    <property type="protein sequence ID" value="OWF37949.1"/>
    <property type="molecule type" value="Genomic_DNA"/>
</dbReference>
<proteinExistence type="predicted"/>
<protein>
    <recommendedName>
        <fullName evidence="1">gamma-glutamylcyclotransferase</fullName>
        <ecNumber evidence="1">4.3.2.9</ecNumber>
    </recommendedName>
</protein>
<comment type="caution">
    <text evidence="5">The sequence shown here is derived from an EMBL/GenBank/DDBJ whole genome shotgun (WGS) entry which is preliminary data.</text>
</comment>
<dbReference type="SUPFAM" id="SSF110857">
    <property type="entry name" value="Gamma-glutamyl cyclotransferase-like"/>
    <property type="match status" value="1"/>
</dbReference>
<dbReference type="PANTHER" id="PTHR12935">
    <property type="entry name" value="GAMMA-GLUTAMYLCYCLOTRANSFERASE"/>
    <property type="match status" value="1"/>
</dbReference>
<dbReference type="STRING" id="6573.A0A210PN68"/>
<evidence type="ECO:0000256" key="4">
    <source>
        <dbReference type="PIRSR" id="PIRSR617939-2"/>
    </source>
</evidence>
<dbReference type="GO" id="GO:0003839">
    <property type="term" value="F:gamma-glutamylcyclotransferase activity"/>
    <property type="evidence" value="ECO:0007669"/>
    <property type="project" value="UniProtKB-EC"/>
</dbReference>
<evidence type="ECO:0000256" key="1">
    <source>
        <dbReference type="ARBA" id="ARBA00012346"/>
    </source>
</evidence>
<dbReference type="GO" id="GO:0016740">
    <property type="term" value="F:transferase activity"/>
    <property type="evidence" value="ECO:0007669"/>
    <property type="project" value="UniProtKB-KW"/>
</dbReference>
<dbReference type="Gene3D" id="3.10.490.10">
    <property type="entry name" value="Gamma-glutamyl cyclotransferase-like"/>
    <property type="match status" value="1"/>
</dbReference>
<reference evidence="5 6" key="1">
    <citation type="journal article" date="2017" name="Nat. Ecol. Evol.">
        <title>Scallop genome provides insights into evolution of bilaterian karyotype and development.</title>
        <authorList>
            <person name="Wang S."/>
            <person name="Zhang J."/>
            <person name="Jiao W."/>
            <person name="Li J."/>
            <person name="Xun X."/>
            <person name="Sun Y."/>
            <person name="Guo X."/>
            <person name="Huan P."/>
            <person name="Dong B."/>
            <person name="Zhang L."/>
            <person name="Hu X."/>
            <person name="Sun X."/>
            <person name="Wang J."/>
            <person name="Zhao C."/>
            <person name="Wang Y."/>
            <person name="Wang D."/>
            <person name="Huang X."/>
            <person name="Wang R."/>
            <person name="Lv J."/>
            <person name="Li Y."/>
            <person name="Zhang Z."/>
            <person name="Liu B."/>
            <person name="Lu W."/>
            <person name="Hui Y."/>
            <person name="Liang J."/>
            <person name="Zhou Z."/>
            <person name="Hou R."/>
            <person name="Li X."/>
            <person name="Liu Y."/>
            <person name="Li H."/>
            <person name="Ning X."/>
            <person name="Lin Y."/>
            <person name="Zhao L."/>
            <person name="Xing Q."/>
            <person name="Dou J."/>
            <person name="Li Y."/>
            <person name="Mao J."/>
            <person name="Guo H."/>
            <person name="Dou H."/>
            <person name="Li T."/>
            <person name="Mu C."/>
            <person name="Jiang W."/>
            <person name="Fu Q."/>
            <person name="Fu X."/>
            <person name="Miao Y."/>
            <person name="Liu J."/>
            <person name="Yu Q."/>
            <person name="Li R."/>
            <person name="Liao H."/>
            <person name="Li X."/>
            <person name="Kong Y."/>
            <person name="Jiang Z."/>
            <person name="Chourrout D."/>
            <person name="Li R."/>
            <person name="Bao Z."/>
        </authorList>
    </citation>
    <scope>NUCLEOTIDE SEQUENCE [LARGE SCALE GENOMIC DNA]</scope>
    <source>
        <strain evidence="5 6">PY_sf001</strain>
    </source>
</reference>
<dbReference type="OrthoDB" id="2924818at2759"/>
<gene>
    <name evidence="5" type="ORF">KP79_PYT14269</name>
</gene>
<dbReference type="AlphaFoldDB" id="A0A210PN68"/>
<evidence type="ECO:0000256" key="3">
    <source>
        <dbReference type="PIRSR" id="PIRSR617939-1"/>
    </source>
</evidence>
<evidence type="ECO:0000313" key="5">
    <source>
        <dbReference type="EMBL" id="OWF37949.1"/>
    </source>
</evidence>
<feature type="binding site" evidence="4">
    <location>
        <position position="128"/>
    </location>
    <ligand>
        <name>substrate</name>
    </ligand>
</feature>
<dbReference type="Pfam" id="PF13772">
    <property type="entry name" value="AIG2_2"/>
    <property type="match status" value="1"/>
</dbReference>